<dbReference type="Pfam" id="PF00069">
    <property type="entry name" value="Pkinase"/>
    <property type="match status" value="1"/>
</dbReference>
<keyword evidence="13" id="KW-1185">Reference proteome</keyword>
<dbReference type="SUPFAM" id="SSF56112">
    <property type="entry name" value="Protein kinase-like (PK-like)"/>
    <property type="match status" value="1"/>
</dbReference>
<feature type="compositionally biased region" description="Basic and acidic residues" evidence="10">
    <location>
        <begin position="1258"/>
        <end position="1268"/>
    </location>
</feature>
<evidence type="ECO:0000259" key="11">
    <source>
        <dbReference type="PROSITE" id="PS50011"/>
    </source>
</evidence>
<dbReference type="PROSITE" id="PS00107">
    <property type="entry name" value="PROTEIN_KINASE_ATP"/>
    <property type="match status" value="1"/>
</dbReference>
<dbReference type="GO" id="GO:0004707">
    <property type="term" value="F:MAP kinase activity"/>
    <property type="evidence" value="ECO:0007669"/>
    <property type="project" value="UniProtKB-EC"/>
</dbReference>
<keyword evidence="3" id="KW-0808">Transferase</keyword>
<dbReference type="PANTHER" id="PTHR48016:SF48">
    <property type="entry name" value="SERINE_THREONINE-PROTEIN KINASE BCK1_SLK1_SSP31"/>
    <property type="match status" value="1"/>
</dbReference>
<feature type="compositionally biased region" description="Low complexity" evidence="10">
    <location>
        <begin position="1240"/>
        <end position="1254"/>
    </location>
</feature>
<evidence type="ECO:0000256" key="6">
    <source>
        <dbReference type="ARBA" id="ARBA00022840"/>
    </source>
</evidence>
<feature type="binding site" evidence="9">
    <location>
        <position position="1523"/>
    </location>
    <ligand>
        <name>ATP</name>
        <dbReference type="ChEBI" id="CHEBI:30616"/>
    </ligand>
</feature>
<feature type="region of interest" description="Disordered" evidence="10">
    <location>
        <begin position="734"/>
        <end position="770"/>
    </location>
</feature>
<evidence type="ECO:0000313" key="13">
    <source>
        <dbReference type="Proteomes" id="UP000267821"/>
    </source>
</evidence>
<feature type="compositionally biased region" description="Polar residues" evidence="10">
    <location>
        <begin position="583"/>
        <end position="593"/>
    </location>
</feature>
<feature type="domain" description="Protein kinase" evidence="11">
    <location>
        <begin position="1494"/>
        <end position="1764"/>
    </location>
</feature>
<feature type="compositionally biased region" description="Polar residues" evidence="10">
    <location>
        <begin position="741"/>
        <end position="769"/>
    </location>
</feature>
<organism evidence="12 13">
    <name type="scientific">Terfezia boudieri ATCC MYA-4762</name>
    <dbReference type="NCBI Taxonomy" id="1051890"/>
    <lineage>
        <taxon>Eukaryota</taxon>
        <taxon>Fungi</taxon>
        <taxon>Dikarya</taxon>
        <taxon>Ascomycota</taxon>
        <taxon>Pezizomycotina</taxon>
        <taxon>Pezizomycetes</taxon>
        <taxon>Pezizales</taxon>
        <taxon>Pezizaceae</taxon>
        <taxon>Terfezia</taxon>
    </lineage>
</organism>
<evidence type="ECO:0000256" key="2">
    <source>
        <dbReference type="ARBA" id="ARBA00012411"/>
    </source>
</evidence>
<dbReference type="GO" id="GO:0004709">
    <property type="term" value="F:MAP kinase kinase kinase activity"/>
    <property type="evidence" value="ECO:0007669"/>
    <property type="project" value="UniProtKB-ARBA"/>
</dbReference>
<evidence type="ECO:0000256" key="5">
    <source>
        <dbReference type="ARBA" id="ARBA00022777"/>
    </source>
</evidence>
<comment type="catalytic activity">
    <reaction evidence="8">
        <text>L-seryl-[protein] + ATP = O-phospho-L-seryl-[protein] + ADP + H(+)</text>
        <dbReference type="Rhea" id="RHEA:17989"/>
        <dbReference type="Rhea" id="RHEA-COMP:9863"/>
        <dbReference type="Rhea" id="RHEA-COMP:11604"/>
        <dbReference type="ChEBI" id="CHEBI:15378"/>
        <dbReference type="ChEBI" id="CHEBI:29999"/>
        <dbReference type="ChEBI" id="CHEBI:30616"/>
        <dbReference type="ChEBI" id="CHEBI:83421"/>
        <dbReference type="ChEBI" id="CHEBI:456216"/>
        <dbReference type="EC" id="2.7.11.24"/>
    </reaction>
    <physiologicalReaction direction="left-to-right" evidence="8">
        <dbReference type="Rhea" id="RHEA:17990"/>
    </physiologicalReaction>
</comment>
<dbReference type="OrthoDB" id="266718at2759"/>
<keyword evidence="5" id="KW-0418">Kinase</keyword>
<feature type="region of interest" description="Disordered" evidence="10">
    <location>
        <begin position="804"/>
        <end position="842"/>
    </location>
</feature>
<dbReference type="EMBL" id="ML121537">
    <property type="protein sequence ID" value="RPB25556.1"/>
    <property type="molecule type" value="Genomic_DNA"/>
</dbReference>
<reference evidence="12 13" key="1">
    <citation type="journal article" date="2018" name="Nat. Ecol. Evol.">
        <title>Pezizomycetes genomes reveal the molecular basis of ectomycorrhizal truffle lifestyle.</title>
        <authorList>
            <person name="Murat C."/>
            <person name="Payen T."/>
            <person name="Noel B."/>
            <person name="Kuo A."/>
            <person name="Morin E."/>
            <person name="Chen J."/>
            <person name="Kohler A."/>
            <person name="Krizsan K."/>
            <person name="Balestrini R."/>
            <person name="Da Silva C."/>
            <person name="Montanini B."/>
            <person name="Hainaut M."/>
            <person name="Levati E."/>
            <person name="Barry K.W."/>
            <person name="Belfiori B."/>
            <person name="Cichocki N."/>
            <person name="Clum A."/>
            <person name="Dockter R.B."/>
            <person name="Fauchery L."/>
            <person name="Guy J."/>
            <person name="Iotti M."/>
            <person name="Le Tacon F."/>
            <person name="Lindquist E.A."/>
            <person name="Lipzen A."/>
            <person name="Malagnac F."/>
            <person name="Mello A."/>
            <person name="Molinier V."/>
            <person name="Miyauchi S."/>
            <person name="Poulain J."/>
            <person name="Riccioni C."/>
            <person name="Rubini A."/>
            <person name="Sitrit Y."/>
            <person name="Splivallo R."/>
            <person name="Traeger S."/>
            <person name="Wang M."/>
            <person name="Zifcakova L."/>
            <person name="Wipf D."/>
            <person name="Zambonelli A."/>
            <person name="Paolocci F."/>
            <person name="Nowrousian M."/>
            <person name="Ottonello S."/>
            <person name="Baldrian P."/>
            <person name="Spatafora J.W."/>
            <person name="Henrissat B."/>
            <person name="Nagy L.G."/>
            <person name="Aury J.M."/>
            <person name="Wincker P."/>
            <person name="Grigoriev I.V."/>
            <person name="Bonfante P."/>
            <person name="Martin F.M."/>
        </authorList>
    </citation>
    <scope>NUCLEOTIDE SEQUENCE [LARGE SCALE GENOMIC DNA]</scope>
    <source>
        <strain evidence="12 13">ATCC MYA-4762</strain>
    </source>
</reference>
<evidence type="ECO:0000256" key="4">
    <source>
        <dbReference type="ARBA" id="ARBA00022741"/>
    </source>
</evidence>
<protein>
    <recommendedName>
        <fullName evidence="2">mitogen-activated protein kinase</fullName>
        <ecNumber evidence="2">2.7.11.24</ecNumber>
    </recommendedName>
</protein>
<evidence type="ECO:0000313" key="12">
    <source>
        <dbReference type="EMBL" id="RPB25556.1"/>
    </source>
</evidence>
<evidence type="ECO:0000256" key="3">
    <source>
        <dbReference type="ARBA" id="ARBA00022679"/>
    </source>
</evidence>
<sequence length="1798" mass="197659">MSSYVPAATSSLMTRPRAHTHTSADTGSPANLVPPSFVPSSRPPAIVRAQGPPHGHPGQRTVSASVMDVANRGFVPPSPGPTNNMMSLPPPPPGGPPTNSHGMPLGVPPPPPPPMKDHPAHNQNWNSWSKGHGGPQWTQGSQYQPHQQQQQSQQHLQAQAPYIPHQTPTSHNGPGLYGNNTLHQPVHQRPQDLDLSSERSFRQDSDNEFLVNPRTILAANQNQTATISRHTNMPLQSPSTASSIQPISPDHGLFWTPERVVAWLDRNNFSREWQDAFRNLNIHGMDFLEIGQRYSPQLHQAILPEVLRLYGQNADPDRESKVGKKIKSLVREIMKLGQNAPAVPLTPSLGNVPMSPAYSEDAPGKGFIKGSGRAKPNATRRATLSETYDNPSGQSDPRASAELQPRAAPDQQIPTRRSEYSKSALGGMNIVRGQSPSSSVASLHHGGNSQGPYASSSRGLQDSPQSSPSPSYQNMPGRHAKTNSQESIASSVYKDGSRWTIVDNNQKADAKPRNHGRPSTSHEKESSSKFGMKSIFSRRSKTRDDDSHDDIESPSSPSFRENTARLEKQVPNLPFIHEHNHSDSSIATASTVSEQERTLRRPGHRQASSSGVSQEKLPLRVFTTTNLKHFALVDLTELESPDAIRKALCLSVNIPDWEMATIYQTEVGQTNHEECLSDNMLSMSRRRADDKATVKFYIEQPVATLIPTNIIQPPMSAQTQSVFEARQYPVNGITRKPISLEPNSATARRQSRQPSSNFSSHVQTGQQHEYQNKQVEKMLEKKQEPPGSDSLDDLLGRLNDFKTRQDAGALPEGPKIDITGPRSPIAVPAGPRPSVQPTPIDPDVDLMYNSTIGVWESYENNGSKVQKRSPTESSPIEFNPSEDVSRDELFFGGHSSTYISDPNQQSSGFKVVVDQYQKKREIELEKKRRKDQGLRLQQQTGFSKINSPDKKVIDFDNPRASPFEDKSFEHMIPHPLVPHRKPPPPPAETLSRSSIGSLSKKGVDTFRKQYAETSGYVGTTRKNSIVRRQEMREQGTIRKAVPPVHTEGAGSFVSSRRMSIQEHGPFVMPGDNVPSSQPFAPQQGREMPSIDSVSASGSPHTVVPPTHAGYGWGQQQEFTVPDYQPGATEKLSVVIPNQYAPGSPAPVSPGDEVRKGFEEVQFVDNEITFMPTPHIPQEEDDDSDSDDGLFAIPLTGKTTKPKDTPPSSDSGSGGSNTNESQKPALTLSTKGVTFRATPITSAVGGSTTGSTPSSLKNTEFHEGDDKHLIYSPAVPSPRSTGPSVHSPADYPINRPTSFIDEDWASRPAPETLIDNLDELFPNLDLDQPLIDDSAVSSPPPSPSPATERPRYNLSSSALPLPGDDMPVVSAVKEEDEDNILMPENPTMKTPRPPSVAVRNVGRYSGGLGRMKSIREVARGAHERGKRLAQQQQPVGNDSTTGGMDKQAMLRRKSTKLFGARLIEVKPGQGRRELRQMQMQEPQSQLPKRQATFKWFKGPLIGKGTYGRVYLGMNATTGDFLAVKQVEVNKHASNGDSELLKEMIAALNQEIETMQHLDHINIVQYLGCERKEMSISIFLEYIPGGSIGSCLRKHGKFDEPIVRSLTRQTLSGLEYLHREGILHRDLKADNILLDKTGTCKISDFGISKKSENIYGNDPGNSMQGSVFWMAPEVIRPEGQGYSAKIDIWSLGCVVLEMFAGRRPWSKEEAIGAIYKLGSERIAPPIPDDVGPYISPAAIAFLADCHTIEPAERPTARTLLDGHPFCAFDPMFDFRTTTLYELVQDTKERPVPVPVQPKYQ</sequence>
<dbReference type="STRING" id="1051890.A0A3N4LRS0"/>
<evidence type="ECO:0000256" key="9">
    <source>
        <dbReference type="PROSITE-ProRule" id="PRU10141"/>
    </source>
</evidence>
<feature type="region of interest" description="Disordered" evidence="10">
    <location>
        <begin position="1171"/>
        <end position="1293"/>
    </location>
</feature>
<feature type="region of interest" description="Disordered" evidence="10">
    <location>
        <begin position="976"/>
        <end position="995"/>
    </location>
</feature>
<dbReference type="EC" id="2.7.11.24" evidence="2"/>
<feature type="compositionally biased region" description="Pro residues" evidence="10">
    <location>
        <begin position="830"/>
        <end position="840"/>
    </location>
</feature>
<evidence type="ECO:0000256" key="1">
    <source>
        <dbReference type="ARBA" id="ARBA00006529"/>
    </source>
</evidence>
<feature type="compositionally biased region" description="Polar residues" evidence="10">
    <location>
        <begin position="166"/>
        <end position="183"/>
    </location>
</feature>
<feature type="compositionally biased region" description="Polar residues" evidence="10">
    <location>
        <begin position="432"/>
        <end position="441"/>
    </location>
</feature>
<feature type="region of interest" description="Disordered" evidence="10">
    <location>
        <begin position="1422"/>
        <end position="1443"/>
    </location>
</feature>
<feature type="compositionally biased region" description="Polar residues" evidence="10">
    <location>
        <begin position="380"/>
        <end position="397"/>
    </location>
</feature>
<keyword evidence="4 9" id="KW-0547">Nucleotide-binding</keyword>
<feature type="compositionally biased region" description="Low complexity" evidence="10">
    <location>
        <begin position="33"/>
        <end position="44"/>
    </location>
</feature>
<feature type="compositionally biased region" description="Polar residues" evidence="10">
    <location>
        <begin position="1216"/>
        <end position="1231"/>
    </location>
</feature>
<feature type="region of interest" description="Disordered" evidence="10">
    <location>
        <begin position="1"/>
        <end position="193"/>
    </location>
</feature>
<feature type="region of interest" description="Disordered" evidence="10">
    <location>
        <begin position="1328"/>
        <end position="1364"/>
    </location>
</feature>
<comment type="similarity">
    <text evidence="1">Belongs to the protein kinase superfamily. STE Ser/Thr protein kinase family. MAP kinase kinase kinase subfamily.</text>
</comment>
<dbReference type="InterPro" id="IPR050538">
    <property type="entry name" value="MAP_kinase_kinase_kinase"/>
</dbReference>
<feature type="region of interest" description="Disordered" evidence="10">
    <location>
        <begin position="1380"/>
        <end position="1401"/>
    </location>
</feature>
<dbReference type="Gene3D" id="1.10.510.10">
    <property type="entry name" value="Transferase(Phosphotransferase) domain 1"/>
    <property type="match status" value="1"/>
</dbReference>
<dbReference type="PROSITE" id="PS00108">
    <property type="entry name" value="PROTEIN_KINASE_ST"/>
    <property type="match status" value="1"/>
</dbReference>
<feature type="compositionally biased region" description="Low complexity" evidence="10">
    <location>
        <begin position="139"/>
        <end position="162"/>
    </location>
</feature>
<dbReference type="PANTHER" id="PTHR48016">
    <property type="entry name" value="MAP KINASE KINASE KINASE SSK2-RELATED-RELATED"/>
    <property type="match status" value="1"/>
</dbReference>
<dbReference type="GO" id="GO:0000196">
    <property type="term" value="P:cell integrity MAPK cascade"/>
    <property type="evidence" value="ECO:0007669"/>
    <property type="project" value="UniProtKB-ARBA"/>
</dbReference>
<dbReference type="InterPro" id="IPR008271">
    <property type="entry name" value="Ser/Thr_kinase_AS"/>
</dbReference>
<dbReference type="FunFam" id="3.30.200.20:FF:000387">
    <property type="entry name" value="Serine/threonine-protein kinase STE11"/>
    <property type="match status" value="1"/>
</dbReference>
<feature type="compositionally biased region" description="Polar residues" evidence="10">
    <location>
        <begin position="1428"/>
        <end position="1441"/>
    </location>
</feature>
<feature type="compositionally biased region" description="Polar residues" evidence="10">
    <location>
        <begin position="1"/>
        <end position="13"/>
    </location>
</feature>
<dbReference type="SMART" id="SM00220">
    <property type="entry name" value="S_TKc"/>
    <property type="match status" value="1"/>
</dbReference>
<evidence type="ECO:0000256" key="10">
    <source>
        <dbReference type="SAM" id="MobiDB-lite"/>
    </source>
</evidence>
<feature type="region of interest" description="Disordered" evidence="10">
    <location>
        <begin position="576"/>
        <end position="614"/>
    </location>
</feature>
<proteinExistence type="inferred from homology"/>
<dbReference type="PROSITE" id="PS50011">
    <property type="entry name" value="PROTEIN_KINASE_DOM"/>
    <property type="match status" value="1"/>
</dbReference>
<evidence type="ECO:0000256" key="7">
    <source>
        <dbReference type="ARBA" id="ARBA00047919"/>
    </source>
</evidence>
<feature type="compositionally biased region" description="Polar residues" evidence="10">
    <location>
        <begin position="450"/>
        <end position="462"/>
    </location>
</feature>
<feature type="compositionally biased region" description="Acidic residues" evidence="10">
    <location>
        <begin position="1178"/>
        <end position="1187"/>
    </location>
</feature>
<dbReference type="Proteomes" id="UP000267821">
    <property type="component" value="Unassembled WGS sequence"/>
</dbReference>
<feature type="region of interest" description="Disordered" evidence="10">
    <location>
        <begin position="363"/>
        <end position="562"/>
    </location>
</feature>
<dbReference type="InParanoid" id="A0A3N4LRS0"/>
<feature type="region of interest" description="Disordered" evidence="10">
    <location>
        <begin position="860"/>
        <end position="883"/>
    </location>
</feature>
<dbReference type="InterPro" id="IPR011009">
    <property type="entry name" value="Kinase-like_dom_sf"/>
</dbReference>
<comment type="catalytic activity">
    <reaction evidence="7">
        <text>L-threonyl-[protein] + ATP = O-phospho-L-threonyl-[protein] + ADP + H(+)</text>
        <dbReference type="Rhea" id="RHEA:46608"/>
        <dbReference type="Rhea" id="RHEA-COMP:11060"/>
        <dbReference type="Rhea" id="RHEA-COMP:11605"/>
        <dbReference type="ChEBI" id="CHEBI:15378"/>
        <dbReference type="ChEBI" id="CHEBI:30013"/>
        <dbReference type="ChEBI" id="CHEBI:30616"/>
        <dbReference type="ChEBI" id="CHEBI:61977"/>
        <dbReference type="ChEBI" id="CHEBI:456216"/>
        <dbReference type="EC" id="2.7.11.24"/>
    </reaction>
    <physiologicalReaction direction="left-to-right" evidence="7">
        <dbReference type="Rhea" id="RHEA:46609"/>
    </physiologicalReaction>
</comment>
<accession>A0A3N4LRS0</accession>
<dbReference type="GO" id="GO:0005524">
    <property type="term" value="F:ATP binding"/>
    <property type="evidence" value="ECO:0007669"/>
    <property type="project" value="UniProtKB-UniRule"/>
</dbReference>
<gene>
    <name evidence="12" type="ORF">L211DRAFT_847909</name>
</gene>
<dbReference type="InterPro" id="IPR000719">
    <property type="entry name" value="Prot_kinase_dom"/>
</dbReference>
<feature type="region of interest" description="Disordered" evidence="10">
    <location>
        <begin position="1078"/>
        <end position="1101"/>
    </location>
</feature>
<evidence type="ECO:0000256" key="8">
    <source>
        <dbReference type="ARBA" id="ARBA00048130"/>
    </source>
</evidence>
<keyword evidence="6 9" id="KW-0067">ATP-binding</keyword>
<dbReference type="FunFam" id="1.10.510.10:FF:000182">
    <property type="entry name" value="MAP kinase kinase kinase mkh1"/>
    <property type="match status" value="1"/>
</dbReference>
<dbReference type="InterPro" id="IPR017441">
    <property type="entry name" value="Protein_kinase_ATP_BS"/>
</dbReference>
<name>A0A3N4LRS0_9PEZI</name>